<keyword evidence="3" id="KW-1185">Reference proteome</keyword>
<accession>A0A4R5ZV66</accession>
<dbReference type="Proteomes" id="UP000295701">
    <property type="component" value="Unassembled WGS sequence"/>
</dbReference>
<evidence type="ECO:0000256" key="1">
    <source>
        <dbReference type="SAM" id="MobiDB-lite"/>
    </source>
</evidence>
<name>A0A4R5ZV66_9RHOB</name>
<evidence type="ECO:0000313" key="2">
    <source>
        <dbReference type="EMBL" id="TDL74144.1"/>
    </source>
</evidence>
<gene>
    <name evidence="2" type="ORF">E2L08_16545</name>
</gene>
<comment type="caution">
    <text evidence="2">The sequence shown here is derived from an EMBL/GenBank/DDBJ whole genome shotgun (WGS) entry which is preliminary data.</text>
</comment>
<proteinExistence type="predicted"/>
<dbReference type="AlphaFoldDB" id="A0A4R5ZV66"/>
<feature type="region of interest" description="Disordered" evidence="1">
    <location>
        <begin position="1"/>
        <end position="21"/>
    </location>
</feature>
<organism evidence="2 3">
    <name type="scientific">Palleronia sediminis</name>
    <dbReference type="NCBI Taxonomy" id="2547833"/>
    <lineage>
        <taxon>Bacteria</taxon>
        <taxon>Pseudomonadati</taxon>
        <taxon>Pseudomonadota</taxon>
        <taxon>Alphaproteobacteria</taxon>
        <taxon>Rhodobacterales</taxon>
        <taxon>Roseobacteraceae</taxon>
        <taxon>Palleronia</taxon>
    </lineage>
</organism>
<dbReference type="RefSeq" id="WP_133398191.1">
    <property type="nucleotide sequence ID" value="NZ_SNAA01000035.1"/>
</dbReference>
<evidence type="ECO:0000313" key="3">
    <source>
        <dbReference type="Proteomes" id="UP000295701"/>
    </source>
</evidence>
<dbReference type="EMBL" id="SNAA01000035">
    <property type="protein sequence ID" value="TDL74144.1"/>
    <property type="molecule type" value="Genomic_DNA"/>
</dbReference>
<reference evidence="2 3" key="1">
    <citation type="submission" date="2019-03" db="EMBL/GenBank/DDBJ databases">
        <title>Primorskyibacter sp. SS33 isolated from sediments.</title>
        <authorList>
            <person name="Xunke S."/>
        </authorList>
    </citation>
    <scope>NUCLEOTIDE SEQUENCE [LARGE SCALE GENOMIC DNA]</scope>
    <source>
        <strain evidence="2 3">SS33</strain>
    </source>
</reference>
<protein>
    <submittedName>
        <fullName evidence="2">Uncharacterized protein</fullName>
    </submittedName>
</protein>
<sequence>MLTIDDRDRQAVAHDLRQPGQRRTCKHDHIGAILSHRAQGQITEEIAFSSCTSVIDWIAPALLRKVRLGFTSGVQRHSVSDALAPF</sequence>
<feature type="compositionally biased region" description="Basic and acidic residues" evidence="1">
    <location>
        <begin position="1"/>
        <end position="17"/>
    </location>
</feature>